<dbReference type="HAMAP" id="MF_00154">
    <property type="entry name" value="CyoE_CtaB"/>
    <property type="match status" value="1"/>
</dbReference>
<evidence type="ECO:0000256" key="2">
    <source>
        <dbReference type="ARBA" id="ARBA00022679"/>
    </source>
</evidence>
<name>A0A2T4Z3H4_9BACL</name>
<evidence type="ECO:0000256" key="8">
    <source>
        <dbReference type="HAMAP-Rule" id="MF_00154"/>
    </source>
</evidence>
<feature type="transmembrane region" description="Helical" evidence="8">
    <location>
        <begin position="182"/>
        <end position="205"/>
    </location>
</feature>
<dbReference type="NCBIfam" id="TIGR01473">
    <property type="entry name" value="cyoE_ctaB"/>
    <property type="match status" value="1"/>
</dbReference>
<dbReference type="InterPro" id="IPR006369">
    <property type="entry name" value="Protohaem_IX_farnesylTrfase"/>
</dbReference>
<evidence type="ECO:0000313" key="10">
    <source>
        <dbReference type="Proteomes" id="UP000241639"/>
    </source>
</evidence>
<comment type="subcellular location">
    <subcellularLocation>
        <location evidence="8">Cell membrane</location>
        <topology evidence="8">Multi-pass membrane protein</topology>
    </subcellularLocation>
    <subcellularLocation>
        <location evidence="1">Membrane</location>
        <topology evidence="1">Multi-pass membrane protein</topology>
    </subcellularLocation>
</comment>
<dbReference type="InterPro" id="IPR044878">
    <property type="entry name" value="UbiA_sf"/>
</dbReference>
<dbReference type="InterPro" id="IPR030470">
    <property type="entry name" value="UbiA_prenylTrfase_CS"/>
</dbReference>
<dbReference type="Pfam" id="PF01040">
    <property type="entry name" value="UbiA"/>
    <property type="match status" value="1"/>
</dbReference>
<evidence type="ECO:0000256" key="4">
    <source>
        <dbReference type="ARBA" id="ARBA00022989"/>
    </source>
</evidence>
<protein>
    <recommendedName>
        <fullName evidence="8">Protoheme IX farnesyltransferase</fullName>
        <ecNumber evidence="8">2.5.1.141</ecNumber>
    </recommendedName>
    <alternativeName>
        <fullName evidence="8">Heme B farnesyltransferase</fullName>
    </alternativeName>
    <alternativeName>
        <fullName evidence="8">Heme O synthase</fullName>
    </alternativeName>
</protein>
<dbReference type="OrthoDB" id="9814417at2"/>
<evidence type="ECO:0000256" key="6">
    <source>
        <dbReference type="ARBA" id="ARBA00023136"/>
    </source>
</evidence>
<feature type="transmembrane region" description="Helical" evidence="8">
    <location>
        <begin position="255"/>
        <end position="273"/>
    </location>
</feature>
<evidence type="ECO:0000313" key="9">
    <source>
        <dbReference type="EMBL" id="PTM56435.1"/>
    </source>
</evidence>
<keyword evidence="3 8" id="KW-0812">Transmembrane</keyword>
<reference evidence="9 10" key="1">
    <citation type="submission" date="2018-04" db="EMBL/GenBank/DDBJ databases">
        <title>Genomic Encyclopedia of Archaeal and Bacterial Type Strains, Phase II (KMG-II): from individual species to whole genera.</title>
        <authorList>
            <person name="Goeker M."/>
        </authorList>
    </citation>
    <scope>NUCLEOTIDE SEQUENCE [LARGE SCALE GENOMIC DNA]</scope>
    <source>
        <strain evidence="9 10">DSM 45169</strain>
    </source>
</reference>
<dbReference type="CDD" id="cd13957">
    <property type="entry name" value="PT_UbiA_Cox10"/>
    <property type="match status" value="1"/>
</dbReference>
<gene>
    <name evidence="8" type="primary">ctaB</name>
    <name evidence="9" type="ORF">C8J48_2757</name>
</gene>
<comment type="miscellaneous">
    <text evidence="8">Carbon 2 of the heme B porphyrin ring is defined according to the Fischer nomenclature.</text>
</comment>
<comment type="pathway">
    <text evidence="8">Porphyrin-containing compound metabolism; heme O biosynthesis; heme O from protoheme: step 1/1.</text>
</comment>
<dbReference type="InterPro" id="IPR000537">
    <property type="entry name" value="UbiA_prenyltransferase"/>
</dbReference>
<keyword evidence="6 8" id="KW-0472">Membrane</keyword>
<dbReference type="GO" id="GO:0048034">
    <property type="term" value="P:heme O biosynthetic process"/>
    <property type="evidence" value="ECO:0007669"/>
    <property type="project" value="UniProtKB-UniRule"/>
</dbReference>
<organism evidence="9 10">
    <name type="scientific">Desmospora activa DSM 45169</name>
    <dbReference type="NCBI Taxonomy" id="1121389"/>
    <lineage>
        <taxon>Bacteria</taxon>
        <taxon>Bacillati</taxon>
        <taxon>Bacillota</taxon>
        <taxon>Bacilli</taxon>
        <taxon>Bacillales</taxon>
        <taxon>Thermoactinomycetaceae</taxon>
        <taxon>Desmospora</taxon>
    </lineage>
</organism>
<dbReference type="EC" id="2.5.1.141" evidence="8"/>
<dbReference type="Gene3D" id="1.10.357.140">
    <property type="entry name" value="UbiA prenyltransferase"/>
    <property type="match status" value="1"/>
</dbReference>
<dbReference type="PANTHER" id="PTHR43448">
    <property type="entry name" value="PROTOHEME IX FARNESYLTRANSFERASE, MITOCHONDRIAL"/>
    <property type="match status" value="1"/>
</dbReference>
<accession>A0A2T4Z3H4</accession>
<dbReference type="PROSITE" id="PS00943">
    <property type="entry name" value="UBIA"/>
    <property type="match status" value="1"/>
</dbReference>
<keyword evidence="8" id="KW-1003">Cell membrane</keyword>
<dbReference type="AlphaFoldDB" id="A0A2T4Z3H4"/>
<comment type="subunit">
    <text evidence="8">Interacts with CtaA.</text>
</comment>
<keyword evidence="5 8" id="KW-0350">Heme biosynthesis</keyword>
<dbReference type="GO" id="GO:0005886">
    <property type="term" value="C:plasma membrane"/>
    <property type="evidence" value="ECO:0007669"/>
    <property type="project" value="UniProtKB-SubCell"/>
</dbReference>
<comment type="catalytic activity">
    <reaction evidence="7 8">
        <text>heme b + (2E,6E)-farnesyl diphosphate + H2O = Fe(II)-heme o + diphosphate</text>
        <dbReference type="Rhea" id="RHEA:28070"/>
        <dbReference type="ChEBI" id="CHEBI:15377"/>
        <dbReference type="ChEBI" id="CHEBI:33019"/>
        <dbReference type="ChEBI" id="CHEBI:60344"/>
        <dbReference type="ChEBI" id="CHEBI:60530"/>
        <dbReference type="ChEBI" id="CHEBI:175763"/>
        <dbReference type="EC" id="2.5.1.141"/>
    </reaction>
</comment>
<comment type="caution">
    <text evidence="9">The sequence shown here is derived from an EMBL/GenBank/DDBJ whole genome shotgun (WGS) entry which is preliminary data.</text>
</comment>
<feature type="transmembrane region" description="Helical" evidence="8">
    <location>
        <begin position="111"/>
        <end position="127"/>
    </location>
</feature>
<comment type="similarity">
    <text evidence="8">Belongs to the UbiA prenyltransferase family. Protoheme IX farnesyltransferase subfamily.</text>
</comment>
<keyword evidence="4 8" id="KW-1133">Transmembrane helix</keyword>
<keyword evidence="2 8" id="KW-0808">Transferase</keyword>
<dbReference type="PANTHER" id="PTHR43448:SF2">
    <property type="entry name" value="PROTOHEME IX FARNESYLTRANSFERASE, MITOCHONDRIAL"/>
    <property type="match status" value="1"/>
</dbReference>
<dbReference type="EMBL" id="PZZP01000002">
    <property type="protein sequence ID" value="PTM56435.1"/>
    <property type="molecule type" value="Genomic_DNA"/>
</dbReference>
<keyword evidence="10" id="KW-1185">Reference proteome</keyword>
<dbReference type="UniPathway" id="UPA00834">
    <property type="reaction ID" value="UER00712"/>
</dbReference>
<evidence type="ECO:0000256" key="7">
    <source>
        <dbReference type="ARBA" id="ARBA00047690"/>
    </source>
</evidence>
<feature type="transmembrane region" description="Helical" evidence="8">
    <location>
        <begin position="35"/>
        <end position="54"/>
    </location>
</feature>
<evidence type="ECO:0000256" key="5">
    <source>
        <dbReference type="ARBA" id="ARBA00023133"/>
    </source>
</evidence>
<feature type="transmembrane region" description="Helical" evidence="8">
    <location>
        <begin position="156"/>
        <end position="176"/>
    </location>
</feature>
<feature type="transmembrane region" description="Helical" evidence="8">
    <location>
        <begin position="133"/>
        <end position="149"/>
    </location>
</feature>
<dbReference type="Proteomes" id="UP000241639">
    <property type="component" value="Unassembled WGS sequence"/>
</dbReference>
<proteinExistence type="inferred from homology"/>
<evidence type="ECO:0000256" key="3">
    <source>
        <dbReference type="ARBA" id="ARBA00022692"/>
    </source>
</evidence>
<feature type="transmembrane region" description="Helical" evidence="8">
    <location>
        <begin position="231"/>
        <end position="249"/>
    </location>
</feature>
<feature type="transmembrane region" description="Helical" evidence="8">
    <location>
        <begin position="60"/>
        <end position="81"/>
    </location>
</feature>
<feature type="transmembrane region" description="Helical" evidence="8">
    <location>
        <begin position="285"/>
        <end position="305"/>
    </location>
</feature>
<dbReference type="GO" id="GO:0008495">
    <property type="term" value="F:protoheme IX farnesyltransferase activity"/>
    <property type="evidence" value="ECO:0007669"/>
    <property type="project" value="UniProtKB-UniRule"/>
</dbReference>
<sequence>MNQGTETKRGGIGESPSGLTTIPLWKDYLSLVKPGITFSNLMAMVTGFGLASGGHGDLVVLMWTLLGTGLVVAGGCAWNNAHDRDIDQLMIRTRLRPVPAGRIPWRHARRLGWCFSLLGTLILGRYVNGEVALWGAAGVVWYVLIYTAWLKRVTPWNTVLGGVAGAVPPVIGWMAVTGKMDAPAWALFLLLFFWQPPHFYALALLKEEEYRRADIPMWPVIRGWRETWEQMAVFGCILLPVSLLFPTIGVVSWGYVWMVLPLGLVFAGLIVAGRWVKDRDRWAQRVFQCSLVYLVGWMVATVAFAG</sequence>
<evidence type="ECO:0000256" key="1">
    <source>
        <dbReference type="ARBA" id="ARBA00004141"/>
    </source>
</evidence>
<comment type="function">
    <text evidence="8">Converts heme B (protoheme IX) to heme O by substitution of the vinyl group on carbon 2 of heme B porphyrin ring with a hydroxyethyl farnesyl side group.</text>
</comment>
<dbReference type="RefSeq" id="WP_107727779.1">
    <property type="nucleotide sequence ID" value="NZ_PZZP01000002.1"/>
</dbReference>